<sequence>MAKLIQSCILGSDVSCEQQDQMLLSWLQSTLSRSFLSCIIGCIHSCQLWVKAHDYFHKQTRARVQQLLTKLCSMTLDDRSMGDFLKIKSLVDCLVSIEDPTFL</sequence>
<dbReference type="Proteomes" id="UP001374535">
    <property type="component" value="Chromosome 2"/>
</dbReference>
<dbReference type="PANTHER" id="PTHR47481:SF22">
    <property type="entry name" value="RETROTRANSPOSON GAG DOMAIN-CONTAINING PROTEIN"/>
    <property type="match status" value="1"/>
</dbReference>
<reference evidence="1 2" key="1">
    <citation type="journal article" date="2023" name="Life. Sci Alliance">
        <title>Evolutionary insights into 3D genome organization and epigenetic landscape of Vigna mungo.</title>
        <authorList>
            <person name="Junaid A."/>
            <person name="Singh B."/>
            <person name="Bhatia S."/>
        </authorList>
    </citation>
    <scope>NUCLEOTIDE SEQUENCE [LARGE SCALE GENOMIC DNA]</scope>
    <source>
        <strain evidence="1">Urdbean</strain>
    </source>
</reference>
<evidence type="ECO:0000313" key="2">
    <source>
        <dbReference type="Proteomes" id="UP001374535"/>
    </source>
</evidence>
<dbReference type="PANTHER" id="PTHR47481">
    <property type="match status" value="1"/>
</dbReference>
<organism evidence="1 2">
    <name type="scientific">Vigna mungo</name>
    <name type="common">Black gram</name>
    <name type="synonym">Phaseolus mungo</name>
    <dbReference type="NCBI Taxonomy" id="3915"/>
    <lineage>
        <taxon>Eukaryota</taxon>
        <taxon>Viridiplantae</taxon>
        <taxon>Streptophyta</taxon>
        <taxon>Embryophyta</taxon>
        <taxon>Tracheophyta</taxon>
        <taxon>Spermatophyta</taxon>
        <taxon>Magnoliopsida</taxon>
        <taxon>eudicotyledons</taxon>
        <taxon>Gunneridae</taxon>
        <taxon>Pentapetalae</taxon>
        <taxon>rosids</taxon>
        <taxon>fabids</taxon>
        <taxon>Fabales</taxon>
        <taxon>Fabaceae</taxon>
        <taxon>Papilionoideae</taxon>
        <taxon>50 kb inversion clade</taxon>
        <taxon>NPAAA clade</taxon>
        <taxon>indigoferoid/millettioid clade</taxon>
        <taxon>Phaseoleae</taxon>
        <taxon>Vigna</taxon>
    </lineage>
</organism>
<protein>
    <submittedName>
        <fullName evidence="1">Uncharacterized protein</fullName>
    </submittedName>
</protein>
<keyword evidence="2" id="KW-1185">Reference proteome</keyword>
<dbReference type="EMBL" id="CP144699">
    <property type="protein sequence ID" value="WVZ20834.1"/>
    <property type="molecule type" value="Genomic_DNA"/>
</dbReference>
<name>A0AAQ3P2Z6_VIGMU</name>
<gene>
    <name evidence="1" type="ORF">V8G54_008156</name>
</gene>
<evidence type="ECO:0000313" key="1">
    <source>
        <dbReference type="EMBL" id="WVZ20834.1"/>
    </source>
</evidence>
<proteinExistence type="predicted"/>
<dbReference type="AlphaFoldDB" id="A0AAQ3P2Z6"/>
<accession>A0AAQ3P2Z6</accession>